<dbReference type="InterPro" id="IPR036291">
    <property type="entry name" value="NAD(P)-bd_dom_sf"/>
</dbReference>
<dbReference type="Gene3D" id="3.40.50.720">
    <property type="entry name" value="NAD(P)-binding Rossmann-like Domain"/>
    <property type="match status" value="2"/>
</dbReference>
<dbReference type="PRINTS" id="PR00081">
    <property type="entry name" value="GDHRDH"/>
</dbReference>
<comment type="caution">
    <text evidence="3">The sequence shown here is derived from an EMBL/GenBank/DDBJ whole genome shotgun (WGS) entry which is preliminary data.</text>
</comment>
<gene>
    <name evidence="3" type="ORF">GCM10009809_13350</name>
</gene>
<evidence type="ECO:0000256" key="1">
    <source>
        <dbReference type="ARBA" id="ARBA00006484"/>
    </source>
</evidence>
<evidence type="ECO:0000313" key="3">
    <source>
        <dbReference type="EMBL" id="GAA1718821.1"/>
    </source>
</evidence>
<name>A0ABN2J6L4_9MICO</name>
<dbReference type="PANTHER" id="PTHR42760:SF78">
    <property type="entry name" value="3-OXOACYL-[ACYL-CARRIER-PROTEIN] REDUCTASE [NADH]"/>
    <property type="match status" value="1"/>
</dbReference>
<organism evidence="3 4">
    <name type="scientific">Isoptericola hypogeus</name>
    <dbReference type="NCBI Taxonomy" id="300179"/>
    <lineage>
        <taxon>Bacteria</taxon>
        <taxon>Bacillati</taxon>
        <taxon>Actinomycetota</taxon>
        <taxon>Actinomycetes</taxon>
        <taxon>Micrococcales</taxon>
        <taxon>Promicromonosporaceae</taxon>
        <taxon>Isoptericola</taxon>
    </lineage>
</organism>
<proteinExistence type="inferred from homology"/>
<dbReference type="Pfam" id="PF13561">
    <property type="entry name" value="adh_short_C2"/>
    <property type="match status" value="1"/>
</dbReference>
<dbReference type="InterPro" id="IPR057326">
    <property type="entry name" value="KR_dom"/>
</dbReference>
<keyword evidence="4" id="KW-1185">Reference proteome</keyword>
<protein>
    <submittedName>
        <fullName evidence="3">3-oxoacyl-ACP reductase</fullName>
    </submittedName>
</protein>
<comment type="similarity">
    <text evidence="1">Belongs to the short-chain dehydrogenases/reductases (SDR) family.</text>
</comment>
<evidence type="ECO:0000313" key="4">
    <source>
        <dbReference type="Proteomes" id="UP001501138"/>
    </source>
</evidence>
<dbReference type="InterPro" id="IPR002347">
    <property type="entry name" value="SDR_fam"/>
</dbReference>
<dbReference type="RefSeq" id="WP_344246881.1">
    <property type="nucleotide sequence ID" value="NZ_BAAAPM010000003.1"/>
</dbReference>
<dbReference type="PANTHER" id="PTHR42760">
    <property type="entry name" value="SHORT-CHAIN DEHYDROGENASES/REDUCTASES FAMILY MEMBER"/>
    <property type="match status" value="1"/>
</dbReference>
<dbReference type="PRINTS" id="PR00080">
    <property type="entry name" value="SDRFAMILY"/>
</dbReference>
<reference evidence="3 4" key="1">
    <citation type="journal article" date="2019" name="Int. J. Syst. Evol. Microbiol.">
        <title>The Global Catalogue of Microorganisms (GCM) 10K type strain sequencing project: providing services to taxonomists for standard genome sequencing and annotation.</title>
        <authorList>
            <consortium name="The Broad Institute Genomics Platform"/>
            <consortium name="The Broad Institute Genome Sequencing Center for Infectious Disease"/>
            <person name="Wu L."/>
            <person name="Ma J."/>
        </authorList>
    </citation>
    <scope>NUCLEOTIDE SEQUENCE [LARGE SCALE GENOMIC DNA]</scope>
    <source>
        <strain evidence="3 4">JCM 15589</strain>
    </source>
</reference>
<evidence type="ECO:0000259" key="2">
    <source>
        <dbReference type="SMART" id="SM00822"/>
    </source>
</evidence>
<dbReference type="SUPFAM" id="SSF51735">
    <property type="entry name" value="NAD(P)-binding Rossmann-fold domains"/>
    <property type="match status" value="2"/>
</dbReference>
<dbReference type="NCBIfam" id="NF006110">
    <property type="entry name" value="PRK08261.1"/>
    <property type="match status" value="1"/>
</dbReference>
<dbReference type="EMBL" id="BAAAPM010000003">
    <property type="protein sequence ID" value="GAA1718821.1"/>
    <property type="molecule type" value="Genomic_DNA"/>
</dbReference>
<dbReference type="SMART" id="SM00822">
    <property type="entry name" value="PKS_KR"/>
    <property type="match status" value="1"/>
</dbReference>
<accession>A0ABN2J6L4</accession>
<sequence length="454" mass="46240">MTDSYTKAVNSGFTKSLAKKLGLPRPAILRRYRAGDPLTVGPVLVLSDDASRGDADSLAKELLGWSLDVRREPTDDARWGAVLLVLTESARPTDVSGAVLAAGSVLRRLAPNGRVLVVSRAATDGDAPELAATRSGVDAFLRSLAKELRYGATANGLVLTDGAAADGTSALAALRFFLSARSAYVDGQQLRVGATPSDAADSPADLDRPLAGRVAVVTGAARGIGAAIAKTLARDGATVVCVDVPAAGEALARTTNAVGGTALQLDVTADDAGTRILEHARSRHGRLDIVVHNAGIVRDKLLANMGPAQWDAVVAVNLDAQLRINAQLLGADGGAGVEGLRIVSLASTSGIAGGKGQTNYGFSKAGVIGHTRATAPLVAALGGTANAVAPGFIETDMTAAMPFVTREVARRLPTLQQGGQPVDVAEAVAFLASPAAAGINGQVLRVCGQHLVGR</sequence>
<dbReference type="Proteomes" id="UP001501138">
    <property type="component" value="Unassembled WGS sequence"/>
</dbReference>
<feature type="domain" description="Ketoreductase" evidence="2">
    <location>
        <begin position="213"/>
        <end position="396"/>
    </location>
</feature>